<gene>
    <name evidence="4" type="ORF">GCM10009864_82470</name>
</gene>
<dbReference type="CDD" id="cd03801">
    <property type="entry name" value="GT4_PimA-like"/>
    <property type="match status" value="1"/>
</dbReference>
<dbReference type="Gene3D" id="3.40.50.2000">
    <property type="entry name" value="Glycogen Phosphorylase B"/>
    <property type="match status" value="2"/>
</dbReference>
<dbReference type="Pfam" id="PF13439">
    <property type="entry name" value="Glyco_transf_4"/>
    <property type="match status" value="1"/>
</dbReference>
<organism evidence="4 5">
    <name type="scientific">Streptomyces lunalinharesii</name>
    <dbReference type="NCBI Taxonomy" id="333384"/>
    <lineage>
        <taxon>Bacteria</taxon>
        <taxon>Bacillati</taxon>
        <taxon>Actinomycetota</taxon>
        <taxon>Actinomycetes</taxon>
        <taxon>Kitasatosporales</taxon>
        <taxon>Streptomycetaceae</taxon>
        <taxon>Streptomyces</taxon>
    </lineage>
</organism>
<evidence type="ECO:0000313" key="4">
    <source>
        <dbReference type="EMBL" id="GAA2695133.1"/>
    </source>
</evidence>
<evidence type="ECO:0000256" key="2">
    <source>
        <dbReference type="ARBA" id="ARBA00022679"/>
    </source>
</evidence>
<dbReference type="PANTHER" id="PTHR45947">
    <property type="entry name" value="SULFOQUINOVOSYL TRANSFERASE SQD2"/>
    <property type="match status" value="1"/>
</dbReference>
<dbReference type="InterPro" id="IPR050194">
    <property type="entry name" value="Glycosyltransferase_grp1"/>
</dbReference>
<evidence type="ECO:0000313" key="5">
    <source>
        <dbReference type="Proteomes" id="UP001500994"/>
    </source>
</evidence>
<dbReference type="RefSeq" id="WP_344585256.1">
    <property type="nucleotide sequence ID" value="NZ_BAAARK010000081.1"/>
</dbReference>
<name>A0ABN3T916_9ACTN</name>
<dbReference type="PANTHER" id="PTHR45947:SF13">
    <property type="entry name" value="TRANSFERASE"/>
    <property type="match status" value="1"/>
</dbReference>
<protein>
    <recommendedName>
        <fullName evidence="3">Glycosyltransferase subfamily 4-like N-terminal domain-containing protein</fullName>
    </recommendedName>
</protein>
<proteinExistence type="predicted"/>
<evidence type="ECO:0000259" key="3">
    <source>
        <dbReference type="Pfam" id="PF13439"/>
    </source>
</evidence>
<comment type="caution">
    <text evidence="4">The sequence shown here is derived from an EMBL/GenBank/DDBJ whole genome shotgun (WGS) entry which is preliminary data.</text>
</comment>
<keyword evidence="5" id="KW-1185">Reference proteome</keyword>
<dbReference type="Proteomes" id="UP001500994">
    <property type="component" value="Unassembled WGS sequence"/>
</dbReference>
<dbReference type="EMBL" id="BAAARK010000081">
    <property type="protein sequence ID" value="GAA2695133.1"/>
    <property type="molecule type" value="Genomic_DNA"/>
</dbReference>
<evidence type="ECO:0000256" key="1">
    <source>
        <dbReference type="ARBA" id="ARBA00022676"/>
    </source>
</evidence>
<feature type="domain" description="Glycosyltransferase subfamily 4-like N-terminal" evidence="3">
    <location>
        <begin position="63"/>
        <end position="186"/>
    </location>
</feature>
<keyword evidence="2" id="KW-0808">Transferase</keyword>
<keyword evidence="1" id="KW-0328">Glycosyltransferase</keyword>
<dbReference type="Pfam" id="PF13692">
    <property type="entry name" value="Glyco_trans_1_4"/>
    <property type="match status" value="1"/>
</dbReference>
<reference evidence="4 5" key="1">
    <citation type="journal article" date="2019" name="Int. J. Syst. Evol. Microbiol.">
        <title>The Global Catalogue of Microorganisms (GCM) 10K type strain sequencing project: providing services to taxonomists for standard genome sequencing and annotation.</title>
        <authorList>
            <consortium name="The Broad Institute Genomics Platform"/>
            <consortium name="The Broad Institute Genome Sequencing Center for Infectious Disease"/>
            <person name="Wu L."/>
            <person name="Ma J."/>
        </authorList>
    </citation>
    <scope>NUCLEOTIDE SEQUENCE [LARGE SCALE GENOMIC DNA]</scope>
    <source>
        <strain evidence="4 5">JCM 16374</strain>
    </source>
</reference>
<dbReference type="SUPFAM" id="SSF53756">
    <property type="entry name" value="UDP-Glycosyltransferase/glycogen phosphorylase"/>
    <property type="match status" value="1"/>
</dbReference>
<dbReference type="InterPro" id="IPR028098">
    <property type="entry name" value="Glyco_trans_4-like_N"/>
</dbReference>
<sequence>MSPLVRPAPGPLAATFRDLPAGSPGGSVELFLDLYTGDNPLIPANAFMLAPTSHGHPSVPPGLDLLHVPGKCLAGPAFGQYVAALRKALTTAIEPSRIGVLHLQHLTFGATPALIRALPAHPRIALVHGTDLLFAEAHPDQLQVLHETTRAANAIVVPTTAMADHLRKLAPRVDERKIIRIPWGIPDHLLTDPPPRRASATANHLRLLYAGRLTTEKGVETLVKGLSRVSGTELSIAAPRSQFHALALLLRRMGVRARYLGWLHRTQLWNAFAEHDVLVMPSTTLEAMGLVALEAQACGLPVLYQPVPGLSETLGASGLVTDFTNFAALARDLGRLRSDAGLLAALQQAGRANATRYPLSATAHALASLGHQLALGMGIDKRAP</sequence>
<accession>A0ABN3T916</accession>